<organism evidence="7 8">
    <name type="scientific">Acholeplasma brassicae</name>
    <dbReference type="NCBI Taxonomy" id="61635"/>
    <lineage>
        <taxon>Bacteria</taxon>
        <taxon>Bacillati</taxon>
        <taxon>Mycoplasmatota</taxon>
        <taxon>Mollicutes</taxon>
        <taxon>Acholeplasmatales</taxon>
        <taxon>Acholeplasmataceae</taxon>
        <taxon>Acholeplasma</taxon>
    </lineage>
</organism>
<dbReference type="Proteomes" id="UP000032737">
    <property type="component" value="Chromosome"/>
</dbReference>
<evidence type="ECO:0000256" key="5">
    <source>
        <dbReference type="ARBA" id="ARBA00023136"/>
    </source>
</evidence>
<dbReference type="Gene3D" id="1.20.1440.20">
    <property type="entry name" value="LemA-like domain"/>
    <property type="match status" value="1"/>
</dbReference>
<dbReference type="KEGG" id="abra:BN85306200"/>
<evidence type="ECO:0000256" key="3">
    <source>
        <dbReference type="ARBA" id="ARBA00022692"/>
    </source>
</evidence>
<keyword evidence="3 6" id="KW-0812">Transmembrane</keyword>
<evidence type="ECO:0000256" key="4">
    <source>
        <dbReference type="ARBA" id="ARBA00022989"/>
    </source>
</evidence>
<dbReference type="PANTHER" id="PTHR34478:SF1">
    <property type="entry name" value="PROTEIN LEMA"/>
    <property type="match status" value="1"/>
</dbReference>
<accession>U4KN44</accession>
<dbReference type="RefSeq" id="WP_030004501.1">
    <property type="nucleotide sequence ID" value="NC_022549.1"/>
</dbReference>
<dbReference type="InterPro" id="IPR007156">
    <property type="entry name" value="MamQ_LemA"/>
</dbReference>
<feature type="transmembrane region" description="Helical" evidence="6">
    <location>
        <begin position="6"/>
        <end position="27"/>
    </location>
</feature>
<dbReference type="InterPro" id="IPR023353">
    <property type="entry name" value="LemA-like_dom_sf"/>
</dbReference>
<keyword evidence="5 6" id="KW-0472">Membrane</keyword>
<evidence type="ECO:0000313" key="7">
    <source>
        <dbReference type="EMBL" id="CCV65641.1"/>
    </source>
</evidence>
<dbReference type="STRING" id="61635.BN85306200"/>
<proteinExistence type="inferred from homology"/>
<dbReference type="GO" id="GO:0016020">
    <property type="term" value="C:membrane"/>
    <property type="evidence" value="ECO:0007669"/>
    <property type="project" value="UniProtKB-SubCell"/>
</dbReference>
<dbReference type="Pfam" id="PF04011">
    <property type="entry name" value="LemA"/>
    <property type="match status" value="1"/>
</dbReference>
<comment type="subcellular location">
    <subcellularLocation>
        <location evidence="1">Membrane</location>
        <topology evidence="1">Single-pass membrane protein</topology>
    </subcellularLocation>
</comment>
<keyword evidence="8" id="KW-1185">Reference proteome</keyword>
<dbReference type="OrthoDB" id="384498at2"/>
<evidence type="ECO:0000256" key="1">
    <source>
        <dbReference type="ARBA" id="ARBA00004167"/>
    </source>
</evidence>
<reference evidence="7 8" key="1">
    <citation type="journal article" date="2013" name="J. Mol. Microbiol. Biotechnol.">
        <title>Analysis of the Complete Genomes of Acholeplasma brassicae , A. palmae and A. laidlawii and Their Comparison to the Obligate Parasites from ' Candidatus Phytoplasma'.</title>
        <authorList>
            <person name="Kube M."/>
            <person name="Siewert C."/>
            <person name="Migdoll A.M."/>
            <person name="Duduk B."/>
            <person name="Holz S."/>
            <person name="Rabus R."/>
            <person name="Seemuller E."/>
            <person name="Mitrovic J."/>
            <person name="Muller I."/>
            <person name="Buttner C."/>
            <person name="Reinhardt R."/>
        </authorList>
    </citation>
    <scope>NUCLEOTIDE SEQUENCE [LARGE SCALE GENOMIC DNA]</scope>
    <source>
        <strain evidence="8">0502</strain>
    </source>
</reference>
<dbReference type="PANTHER" id="PTHR34478">
    <property type="entry name" value="PROTEIN LEMA"/>
    <property type="match status" value="1"/>
</dbReference>
<dbReference type="EMBL" id="FO681348">
    <property type="protein sequence ID" value="CCV65641.1"/>
    <property type="molecule type" value="Genomic_DNA"/>
</dbReference>
<name>U4KN44_9MOLU</name>
<gene>
    <name evidence="7" type="ORF">BN85306200</name>
</gene>
<evidence type="ECO:0000256" key="2">
    <source>
        <dbReference type="ARBA" id="ARBA00008854"/>
    </source>
</evidence>
<dbReference type="HOGENOM" id="CLU_056714_3_0_14"/>
<protein>
    <submittedName>
        <fullName evidence="7">Transmembrane protein LemA</fullName>
    </submittedName>
</protein>
<sequence length="190" mass="21301">MGEGVQVLLIVLGVIAFIGLIIIFWIIGTLNSFRRLVIKVDEAESGIDVALTKRFDLLTKMVSATKGYADHERKTLESVVAMRQPASGASIGEKQAFANQLSEGMARLNVVVEQYPQLRASENFAKLQSASMEVEENLQAARRVYNANVSYYNQKIVVFPSSIIANWKNFTKRDFFEAEAAKRQDVNFNF</sequence>
<evidence type="ECO:0000256" key="6">
    <source>
        <dbReference type="SAM" id="Phobius"/>
    </source>
</evidence>
<evidence type="ECO:0000313" key="8">
    <source>
        <dbReference type="Proteomes" id="UP000032737"/>
    </source>
</evidence>
<dbReference type="SUPFAM" id="SSF140478">
    <property type="entry name" value="LemA-like"/>
    <property type="match status" value="1"/>
</dbReference>
<comment type="similarity">
    <text evidence="2">Belongs to the LemA family.</text>
</comment>
<keyword evidence="4 6" id="KW-1133">Transmembrane helix</keyword>
<dbReference type="AlphaFoldDB" id="U4KN44"/>